<organism evidence="2 3">
    <name type="scientific">Deinococcus piscis</name>
    <dbReference type="NCBI Taxonomy" id="394230"/>
    <lineage>
        <taxon>Bacteria</taxon>
        <taxon>Thermotogati</taxon>
        <taxon>Deinococcota</taxon>
        <taxon>Deinococci</taxon>
        <taxon>Deinococcales</taxon>
        <taxon>Deinococcaceae</taxon>
        <taxon>Deinococcus</taxon>
    </lineage>
</organism>
<evidence type="ECO:0000259" key="1">
    <source>
        <dbReference type="Pfam" id="PF14332"/>
    </source>
</evidence>
<sequence>MHSSTLGSMIAGNFSVFPFLSVLQMLMASGHTGRLDVHGEPRTGQLWFHEGTIVHATAGQLEGESAMQLLTTTESGEFQFDGLQAPAYETLSLAGDLALRQLFQETEAWKPLLAEYSDWTQPFDFTLQWNDRLPVNRQQFRVLRSIERGLSISEMVDQGNLPPRLLLGTLRQFEQAGLIVAR</sequence>
<accession>A0ABQ3K6K2</accession>
<dbReference type="EMBL" id="BNAL01000009">
    <property type="protein sequence ID" value="GHG00188.1"/>
    <property type="molecule type" value="Genomic_DNA"/>
</dbReference>
<dbReference type="InterPro" id="IPR025497">
    <property type="entry name" value="PatA-like_N"/>
</dbReference>
<dbReference type="PANTHER" id="PTHR36304">
    <property type="entry name" value="DOMAIN GTPASE-ACTIVATING PROTEIN, PUTATIVE-RELATED-RELATED"/>
    <property type="match status" value="1"/>
</dbReference>
<proteinExistence type="predicted"/>
<name>A0ABQ3K6K2_9DEIO</name>
<protein>
    <recommendedName>
        <fullName evidence="1">PatA-like N-terminal domain-containing protein</fullName>
    </recommendedName>
</protein>
<feature type="domain" description="PatA-like N-terminal" evidence="1">
    <location>
        <begin position="11"/>
        <end position="109"/>
    </location>
</feature>
<reference evidence="3" key="1">
    <citation type="journal article" date="2019" name="Int. J. Syst. Evol. Microbiol.">
        <title>The Global Catalogue of Microorganisms (GCM) 10K type strain sequencing project: providing services to taxonomists for standard genome sequencing and annotation.</title>
        <authorList>
            <consortium name="The Broad Institute Genomics Platform"/>
            <consortium name="The Broad Institute Genome Sequencing Center for Infectious Disease"/>
            <person name="Wu L."/>
            <person name="Ma J."/>
        </authorList>
    </citation>
    <scope>NUCLEOTIDE SEQUENCE [LARGE SCALE GENOMIC DNA]</scope>
    <source>
        <strain evidence="3">CGMCC 1.18439</strain>
    </source>
</reference>
<comment type="caution">
    <text evidence="2">The sequence shown here is derived from an EMBL/GenBank/DDBJ whole genome shotgun (WGS) entry which is preliminary data.</text>
</comment>
<gene>
    <name evidence="2" type="ORF">GCM10017783_10380</name>
</gene>
<evidence type="ECO:0000313" key="3">
    <source>
        <dbReference type="Proteomes" id="UP000632154"/>
    </source>
</evidence>
<dbReference type="Proteomes" id="UP000632154">
    <property type="component" value="Unassembled WGS sequence"/>
</dbReference>
<dbReference type="Pfam" id="PF14332">
    <property type="entry name" value="DUF4388"/>
    <property type="match status" value="1"/>
</dbReference>
<dbReference type="PANTHER" id="PTHR36304:SF4">
    <property type="entry name" value="DUF4388 DOMAIN-CONTAINING PROTEIN"/>
    <property type="match status" value="1"/>
</dbReference>
<evidence type="ECO:0000313" key="2">
    <source>
        <dbReference type="EMBL" id="GHG00188.1"/>
    </source>
</evidence>
<keyword evidence="3" id="KW-1185">Reference proteome</keyword>